<accession>A0A0C3LD99</accession>
<keyword evidence="1 2" id="KW-0808">Transferase</keyword>
<dbReference type="SUPFAM" id="SSF53756">
    <property type="entry name" value="UDP-Glycosyltransferase/glycogen phosphorylase"/>
    <property type="match status" value="1"/>
</dbReference>
<sequence length="525" mass="57378">MANSTLHIAACVYTALGHIRALVAFISDLVDTRPNVVFTVFVYKSFFRKLEDEVNRWSLPDSAKSRIRLIGVSEIDAGEGLAALAVPLEETAKCVPPAYATVAAGGAVTCTSTGNVLDYSEIPAPRVALSDVMTPFVGQALKAITPNVKLLVFWPLTHGYFNRFYGSKNIGGLAEWEEDTKSAMAEESNQGRPFAEVARDVERRCPGGLYRSPDGWEAYDYELYPQEMPPGDISPIFMASISQARIMADGTVFACSEDFEPKSAHAIREWYERDMGKSVFFVGSRSVQRILKEESPSKTGGVLEQREELHTFLKDKAAKSVWLISFGTFFYPFLHPSHVTALIEALLESQTPFIFAQASIMSTLAPLAPEFRERIVSSGLGHITEWVPQQELLQHPALGAFVTHGGANSTLEAVAAGVVPIFWPFTTDQPFYATYLSQQLDCGFELIQVRTGPGAQQPRRGGIVQGTDEAVAGEVKEVIECLGGEIGQKKRSNLAELRARLTQSLELGGAADSETEKFFAFLGGA</sequence>
<dbReference type="HOGENOM" id="CLU_001724_12_1_1"/>
<evidence type="ECO:0000313" key="3">
    <source>
        <dbReference type="Proteomes" id="UP000054248"/>
    </source>
</evidence>
<dbReference type="Pfam" id="PF00201">
    <property type="entry name" value="UDPGT"/>
    <property type="match status" value="1"/>
</dbReference>
<dbReference type="PANTHER" id="PTHR48049:SF132">
    <property type="entry name" value="GLYCOSYLTRANSFERASE"/>
    <property type="match status" value="1"/>
</dbReference>
<dbReference type="CDD" id="cd03784">
    <property type="entry name" value="GT1_Gtf-like"/>
    <property type="match status" value="1"/>
</dbReference>
<dbReference type="GO" id="GO:0035251">
    <property type="term" value="F:UDP-glucosyltransferase activity"/>
    <property type="evidence" value="ECO:0007669"/>
    <property type="project" value="InterPro"/>
</dbReference>
<dbReference type="InterPro" id="IPR002213">
    <property type="entry name" value="UDP_glucos_trans"/>
</dbReference>
<gene>
    <name evidence="2" type="ORF">M407DRAFT_19159</name>
</gene>
<evidence type="ECO:0000256" key="1">
    <source>
        <dbReference type="ARBA" id="ARBA00022679"/>
    </source>
</evidence>
<organism evidence="2 3">
    <name type="scientific">Tulasnella calospora MUT 4182</name>
    <dbReference type="NCBI Taxonomy" id="1051891"/>
    <lineage>
        <taxon>Eukaryota</taxon>
        <taxon>Fungi</taxon>
        <taxon>Dikarya</taxon>
        <taxon>Basidiomycota</taxon>
        <taxon>Agaricomycotina</taxon>
        <taxon>Agaricomycetes</taxon>
        <taxon>Cantharellales</taxon>
        <taxon>Tulasnellaceae</taxon>
        <taxon>Tulasnella</taxon>
    </lineage>
</organism>
<dbReference type="EMBL" id="KN822959">
    <property type="protein sequence ID" value="KIO31898.1"/>
    <property type="molecule type" value="Genomic_DNA"/>
</dbReference>
<protein>
    <submittedName>
        <fullName evidence="2">Glycosyltransferase family 1 protein</fullName>
    </submittedName>
</protein>
<name>A0A0C3LD99_9AGAM</name>
<dbReference type="AlphaFoldDB" id="A0A0C3LD99"/>
<dbReference type="Gene3D" id="3.40.50.2000">
    <property type="entry name" value="Glycogen Phosphorylase B"/>
    <property type="match status" value="2"/>
</dbReference>
<reference evidence="3" key="2">
    <citation type="submission" date="2015-01" db="EMBL/GenBank/DDBJ databases">
        <title>Evolutionary Origins and Diversification of the Mycorrhizal Mutualists.</title>
        <authorList>
            <consortium name="DOE Joint Genome Institute"/>
            <consortium name="Mycorrhizal Genomics Consortium"/>
            <person name="Kohler A."/>
            <person name="Kuo A."/>
            <person name="Nagy L.G."/>
            <person name="Floudas D."/>
            <person name="Copeland A."/>
            <person name="Barry K.W."/>
            <person name="Cichocki N."/>
            <person name="Veneault-Fourrey C."/>
            <person name="LaButti K."/>
            <person name="Lindquist E.A."/>
            <person name="Lipzen A."/>
            <person name="Lundell T."/>
            <person name="Morin E."/>
            <person name="Murat C."/>
            <person name="Riley R."/>
            <person name="Ohm R."/>
            <person name="Sun H."/>
            <person name="Tunlid A."/>
            <person name="Henrissat B."/>
            <person name="Grigoriev I.V."/>
            <person name="Hibbett D.S."/>
            <person name="Martin F."/>
        </authorList>
    </citation>
    <scope>NUCLEOTIDE SEQUENCE [LARGE SCALE GENOMIC DNA]</scope>
    <source>
        <strain evidence="3">MUT 4182</strain>
    </source>
</reference>
<dbReference type="OrthoDB" id="5835829at2759"/>
<dbReference type="STRING" id="1051891.A0A0C3LD99"/>
<proteinExistence type="predicted"/>
<reference evidence="2 3" key="1">
    <citation type="submission" date="2014-04" db="EMBL/GenBank/DDBJ databases">
        <authorList>
            <consortium name="DOE Joint Genome Institute"/>
            <person name="Kuo A."/>
            <person name="Girlanda M."/>
            <person name="Perotto S."/>
            <person name="Kohler A."/>
            <person name="Nagy L.G."/>
            <person name="Floudas D."/>
            <person name="Copeland A."/>
            <person name="Barry K.W."/>
            <person name="Cichocki N."/>
            <person name="Veneault-Fourrey C."/>
            <person name="LaButti K."/>
            <person name="Lindquist E.A."/>
            <person name="Lipzen A."/>
            <person name="Lundell T."/>
            <person name="Morin E."/>
            <person name="Murat C."/>
            <person name="Sun H."/>
            <person name="Tunlid A."/>
            <person name="Henrissat B."/>
            <person name="Grigoriev I.V."/>
            <person name="Hibbett D.S."/>
            <person name="Martin F."/>
            <person name="Nordberg H.P."/>
            <person name="Cantor M.N."/>
            <person name="Hua S.X."/>
        </authorList>
    </citation>
    <scope>NUCLEOTIDE SEQUENCE [LARGE SCALE GENOMIC DNA]</scope>
    <source>
        <strain evidence="2 3">MUT 4182</strain>
    </source>
</reference>
<dbReference type="Proteomes" id="UP000054248">
    <property type="component" value="Unassembled WGS sequence"/>
</dbReference>
<dbReference type="InterPro" id="IPR050481">
    <property type="entry name" value="UDP-glycosyltransf_plant"/>
</dbReference>
<evidence type="ECO:0000313" key="2">
    <source>
        <dbReference type="EMBL" id="KIO31898.1"/>
    </source>
</evidence>
<keyword evidence="3" id="KW-1185">Reference proteome</keyword>
<dbReference type="PANTHER" id="PTHR48049">
    <property type="entry name" value="GLYCOSYLTRANSFERASE"/>
    <property type="match status" value="1"/>
</dbReference>